<feature type="transmembrane region" description="Helical" evidence="8">
    <location>
        <begin position="31"/>
        <end position="53"/>
    </location>
</feature>
<dbReference type="InterPro" id="IPR051401">
    <property type="entry name" value="GtrA_CellWall_Glycosyl"/>
</dbReference>
<keyword evidence="3 8" id="KW-0812">Transmembrane</keyword>
<protein>
    <recommendedName>
        <fullName evidence="7">Bactoprenol-linked glucose translocase</fullName>
    </recommendedName>
</protein>
<evidence type="ECO:0000313" key="10">
    <source>
        <dbReference type="EMBL" id="NMP27966.1"/>
    </source>
</evidence>
<evidence type="ECO:0000256" key="6">
    <source>
        <dbReference type="ARBA" id="ARBA00025595"/>
    </source>
</evidence>
<evidence type="ECO:0000256" key="4">
    <source>
        <dbReference type="ARBA" id="ARBA00022989"/>
    </source>
</evidence>
<evidence type="ECO:0000256" key="5">
    <source>
        <dbReference type="ARBA" id="ARBA00023136"/>
    </source>
</evidence>
<keyword evidence="4 8" id="KW-1133">Transmembrane helix</keyword>
<evidence type="ECO:0000256" key="3">
    <source>
        <dbReference type="ARBA" id="ARBA00022692"/>
    </source>
</evidence>
<dbReference type="Proteomes" id="UP000585363">
    <property type="component" value="Unassembled WGS sequence"/>
</dbReference>
<dbReference type="InterPro" id="IPR016480">
    <property type="entry name" value="Glc_translocase_bactprenl-link"/>
</dbReference>
<dbReference type="GO" id="GO:0005886">
    <property type="term" value="C:plasma membrane"/>
    <property type="evidence" value="ECO:0007669"/>
    <property type="project" value="TreeGrafter"/>
</dbReference>
<evidence type="ECO:0000313" key="11">
    <source>
        <dbReference type="Proteomes" id="UP000585363"/>
    </source>
</evidence>
<evidence type="ECO:0000256" key="8">
    <source>
        <dbReference type="SAM" id="Phobius"/>
    </source>
</evidence>
<keyword evidence="11" id="KW-1185">Reference proteome</keyword>
<accession>A0A848ML43</accession>
<feature type="transmembrane region" description="Helical" evidence="8">
    <location>
        <begin position="89"/>
        <end position="109"/>
    </location>
</feature>
<evidence type="ECO:0000256" key="2">
    <source>
        <dbReference type="ARBA" id="ARBA00022448"/>
    </source>
</evidence>
<comment type="similarity">
    <text evidence="7">Belongs to the gtrA family.</text>
</comment>
<keyword evidence="2 7" id="KW-0813">Transport</keyword>
<comment type="function">
    <text evidence="6 7">Involved in O antigen modification. Involved in the translocation of bactoprenol-linked glucose across the cytoplasmic membrane.</text>
</comment>
<dbReference type="InterPro" id="IPR007267">
    <property type="entry name" value="GtrA_DPMS_TM"/>
</dbReference>
<dbReference type="PANTHER" id="PTHR38459:SF1">
    <property type="entry name" value="PROPHAGE BACTOPRENOL-LINKED GLUCOSE TRANSLOCASE HOMOLOG"/>
    <property type="match status" value="1"/>
</dbReference>
<sequence>MQHFWKYVSIGVVNTAIHWSLFLIMHNGFAFSQASSNTVAFLIAVSFSFWANARYNFNSQLTGRKYFLFVIFMGLMSLSIGYMSDKLALNSFVTLVIFSAVSLTLGFLYSKLVIFRENNS</sequence>
<organism evidence="10 11">
    <name type="scientific">Rouxiella aceris</name>
    <dbReference type="NCBI Taxonomy" id="2703884"/>
    <lineage>
        <taxon>Bacteria</taxon>
        <taxon>Pseudomonadati</taxon>
        <taxon>Pseudomonadota</taxon>
        <taxon>Gammaproteobacteria</taxon>
        <taxon>Enterobacterales</taxon>
        <taxon>Yersiniaceae</taxon>
        <taxon>Rouxiella</taxon>
    </lineage>
</organism>
<comment type="caution">
    <text evidence="10">The sequence shown here is derived from an EMBL/GenBank/DDBJ whole genome shotgun (WGS) entry which is preliminary data.</text>
</comment>
<dbReference type="Pfam" id="PF04138">
    <property type="entry name" value="GtrA_DPMS_TM"/>
    <property type="match status" value="1"/>
</dbReference>
<feature type="transmembrane region" description="Helical" evidence="8">
    <location>
        <begin position="65"/>
        <end position="83"/>
    </location>
</feature>
<feature type="transmembrane region" description="Helical" evidence="8">
    <location>
        <begin position="7"/>
        <end position="25"/>
    </location>
</feature>
<evidence type="ECO:0000256" key="1">
    <source>
        <dbReference type="ARBA" id="ARBA00004141"/>
    </source>
</evidence>
<name>A0A848ML43_9GAMM</name>
<evidence type="ECO:0000256" key="7">
    <source>
        <dbReference type="PIRNR" id="PIRNR006298"/>
    </source>
</evidence>
<comment type="subcellular location">
    <subcellularLocation>
        <location evidence="1">Membrane</location>
        <topology evidence="1">Multi-pass membrane protein</topology>
    </subcellularLocation>
</comment>
<dbReference type="PIRSF" id="PIRSF006298">
    <property type="entry name" value="GtrA_prd"/>
    <property type="match status" value="1"/>
</dbReference>
<dbReference type="AlphaFoldDB" id="A0A848ML43"/>
<proteinExistence type="inferred from homology"/>
<feature type="domain" description="GtrA/DPMS transmembrane" evidence="9">
    <location>
        <begin position="6"/>
        <end position="115"/>
    </location>
</feature>
<dbReference type="PANTHER" id="PTHR38459">
    <property type="entry name" value="PROPHAGE BACTOPRENOL-LINKED GLUCOSE TRANSLOCASE HOMOLOG"/>
    <property type="match status" value="1"/>
</dbReference>
<reference evidence="10 11" key="2">
    <citation type="submission" date="2020-06" db="EMBL/GenBank/DDBJ databases">
        <title>Polyphasic characterization of a Rahnella strain isolated from tree sap.</title>
        <authorList>
            <person name="Kim I.S."/>
        </authorList>
    </citation>
    <scope>NUCLEOTIDE SEQUENCE [LARGE SCALE GENOMIC DNA]</scope>
    <source>
        <strain evidence="10 11">SAP-1</strain>
    </source>
</reference>
<dbReference type="GO" id="GO:0000271">
    <property type="term" value="P:polysaccharide biosynthetic process"/>
    <property type="evidence" value="ECO:0007669"/>
    <property type="project" value="InterPro"/>
</dbReference>
<dbReference type="RefSeq" id="WP_169403672.1">
    <property type="nucleotide sequence ID" value="NZ_JAADJU010000007.1"/>
</dbReference>
<dbReference type="EMBL" id="JAADJU010000007">
    <property type="protein sequence ID" value="NMP27966.1"/>
    <property type="molecule type" value="Genomic_DNA"/>
</dbReference>
<gene>
    <name evidence="10" type="ORF">GW590_13985</name>
</gene>
<reference evidence="10 11" key="1">
    <citation type="submission" date="2020-01" db="EMBL/GenBank/DDBJ databases">
        <authorList>
            <person name="Lee S.D."/>
        </authorList>
    </citation>
    <scope>NUCLEOTIDE SEQUENCE [LARGE SCALE GENOMIC DNA]</scope>
    <source>
        <strain evidence="10 11">SAP-1</strain>
    </source>
</reference>
<keyword evidence="5 8" id="KW-0472">Membrane</keyword>
<evidence type="ECO:0000259" key="9">
    <source>
        <dbReference type="Pfam" id="PF04138"/>
    </source>
</evidence>